<name>A0A0F9F4T5_9ZZZZ</name>
<sequence length="145" mass="17066">IAENLSKLNSINFISDIFNNIFISHAQKPSFIDEDLLNNPNIFSVHLFLYDDLDIESVFSENSFYDFNKRKIKILFTKEALLGMQNYSLLVKQILEVLKKPQNIEKIDDSEFLISYKNIEAIVNIKEKDQYIIENITKINKYNNH</sequence>
<feature type="non-terminal residue" evidence="1">
    <location>
        <position position="1"/>
    </location>
</feature>
<evidence type="ECO:0000313" key="1">
    <source>
        <dbReference type="EMBL" id="KKL81268.1"/>
    </source>
</evidence>
<proteinExistence type="predicted"/>
<comment type="caution">
    <text evidence="1">The sequence shown here is derived from an EMBL/GenBank/DDBJ whole genome shotgun (WGS) entry which is preliminary data.</text>
</comment>
<accession>A0A0F9F4T5</accession>
<dbReference type="EMBL" id="LAZR01022610">
    <property type="protein sequence ID" value="KKL81268.1"/>
    <property type="molecule type" value="Genomic_DNA"/>
</dbReference>
<reference evidence="1" key="1">
    <citation type="journal article" date="2015" name="Nature">
        <title>Complex archaea that bridge the gap between prokaryotes and eukaryotes.</title>
        <authorList>
            <person name="Spang A."/>
            <person name="Saw J.H."/>
            <person name="Jorgensen S.L."/>
            <person name="Zaremba-Niedzwiedzka K."/>
            <person name="Martijn J."/>
            <person name="Lind A.E."/>
            <person name="van Eijk R."/>
            <person name="Schleper C."/>
            <person name="Guy L."/>
            <person name="Ettema T.J."/>
        </authorList>
    </citation>
    <scope>NUCLEOTIDE SEQUENCE</scope>
</reference>
<organism evidence="1">
    <name type="scientific">marine sediment metagenome</name>
    <dbReference type="NCBI Taxonomy" id="412755"/>
    <lineage>
        <taxon>unclassified sequences</taxon>
        <taxon>metagenomes</taxon>
        <taxon>ecological metagenomes</taxon>
    </lineage>
</organism>
<dbReference type="AlphaFoldDB" id="A0A0F9F4T5"/>
<protein>
    <submittedName>
        <fullName evidence="1">Uncharacterized protein</fullName>
    </submittedName>
</protein>
<gene>
    <name evidence="1" type="ORF">LCGC14_1996440</name>
</gene>